<comment type="caution">
    <text evidence="2">The sequence shown here is derived from an EMBL/GenBank/DDBJ whole genome shotgun (WGS) entry which is preliminary data.</text>
</comment>
<reference evidence="2" key="1">
    <citation type="submission" date="2021-12" db="EMBL/GenBank/DDBJ databases">
        <title>Description of Gramella crocea sp. nov., a new bacterium isolated from activated sludge.</title>
        <authorList>
            <person name="Zhang X."/>
        </authorList>
    </citation>
    <scope>NUCLEOTIDE SEQUENCE</scope>
    <source>
        <strain evidence="2">YB25</strain>
    </source>
</reference>
<evidence type="ECO:0000313" key="3">
    <source>
        <dbReference type="Proteomes" id="UP001139344"/>
    </source>
</evidence>
<protein>
    <submittedName>
        <fullName evidence="2">Uncharacterized protein</fullName>
    </submittedName>
</protein>
<evidence type="ECO:0000256" key="1">
    <source>
        <dbReference type="SAM" id="MobiDB-lite"/>
    </source>
</evidence>
<sequence length="87" mass="10227">MEVKEISFQDVNQDAEFYIGNHIDLDGDIEFTIVNEGKRNYYWLNEGQAKKVIKHLSKLLSLTAPEEDKEEETLEEKYNNNPFKANF</sequence>
<evidence type="ECO:0000313" key="2">
    <source>
        <dbReference type="EMBL" id="MCG9971009.1"/>
    </source>
</evidence>
<dbReference type="RefSeq" id="WP_240096885.1">
    <property type="nucleotide sequence ID" value="NZ_JAJSON010000014.1"/>
</dbReference>
<name>A0A9X2A500_9FLAO</name>
<dbReference type="Proteomes" id="UP001139344">
    <property type="component" value="Unassembled WGS sequence"/>
</dbReference>
<gene>
    <name evidence="2" type="ORF">LU635_05110</name>
</gene>
<accession>A0A9X2A500</accession>
<organism evidence="2 3">
    <name type="scientific">Christiangramia crocea</name>
    <dbReference type="NCBI Taxonomy" id="2904124"/>
    <lineage>
        <taxon>Bacteria</taxon>
        <taxon>Pseudomonadati</taxon>
        <taxon>Bacteroidota</taxon>
        <taxon>Flavobacteriia</taxon>
        <taxon>Flavobacteriales</taxon>
        <taxon>Flavobacteriaceae</taxon>
        <taxon>Christiangramia</taxon>
    </lineage>
</organism>
<dbReference type="EMBL" id="JAJSON010000014">
    <property type="protein sequence ID" value="MCG9971009.1"/>
    <property type="molecule type" value="Genomic_DNA"/>
</dbReference>
<keyword evidence="3" id="KW-1185">Reference proteome</keyword>
<feature type="region of interest" description="Disordered" evidence="1">
    <location>
        <begin position="67"/>
        <end position="87"/>
    </location>
</feature>
<proteinExistence type="predicted"/>
<dbReference type="AlphaFoldDB" id="A0A9X2A500"/>